<name>A0AAF3FQ92_9BILA</name>
<feature type="compositionally biased region" description="Basic and acidic residues" evidence="1">
    <location>
        <begin position="471"/>
        <end position="480"/>
    </location>
</feature>
<feature type="region of interest" description="Disordered" evidence="1">
    <location>
        <begin position="164"/>
        <end position="255"/>
    </location>
</feature>
<dbReference type="AlphaFoldDB" id="A0AAF3FQ92"/>
<feature type="region of interest" description="Disordered" evidence="1">
    <location>
        <begin position="114"/>
        <end position="134"/>
    </location>
</feature>
<protein>
    <submittedName>
        <fullName evidence="3">Uncharacterized protein</fullName>
    </submittedName>
</protein>
<accession>A0AAF3FQ92</accession>
<feature type="compositionally biased region" description="Polar residues" evidence="1">
    <location>
        <begin position="544"/>
        <end position="553"/>
    </location>
</feature>
<proteinExistence type="predicted"/>
<evidence type="ECO:0000313" key="3">
    <source>
        <dbReference type="WBParaSite" id="MBELARI_LOCUS9369"/>
    </source>
</evidence>
<dbReference type="Proteomes" id="UP000887575">
    <property type="component" value="Unassembled WGS sequence"/>
</dbReference>
<feature type="region of interest" description="Disordered" evidence="1">
    <location>
        <begin position="369"/>
        <end position="420"/>
    </location>
</feature>
<reference evidence="3" key="1">
    <citation type="submission" date="2024-02" db="UniProtKB">
        <authorList>
            <consortium name="WormBaseParasite"/>
        </authorList>
    </citation>
    <scope>IDENTIFICATION</scope>
</reference>
<feature type="region of interest" description="Disordered" evidence="1">
    <location>
        <begin position="441"/>
        <end position="600"/>
    </location>
</feature>
<evidence type="ECO:0000313" key="2">
    <source>
        <dbReference type="Proteomes" id="UP000887575"/>
    </source>
</evidence>
<feature type="compositionally biased region" description="Gly residues" evidence="1">
    <location>
        <begin position="391"/>
        <end position="403"/>
    </location>
</feature>
<dbReference type="WBParaSite" id="MBELARI_LOCUS9369">
    <property type="protein sequence ID" value="MBELARI_LOCUS9369"/>
    <property type="gene ID" value="MBELARI_LOCUS9369"/>
</dbReference>
<feature type="compositionally biased region" description="Gly residues" evidence="1">
    <location>
        <begin position="502"/>
        <end position="524"/>
    </location>
</feature>
<evidence type="ECO:0000256" key="1">
    <source>
        <dbReference type="SAM" id="MobiDB-lite"/>
    </source>
</evidence>
<keyword evidence="2" id="KW-1185">Reference proteome</keyword>
<sequence length="738" mass="80491">MLHRSHIEVYEAPRVADSIAVKSRVLRRQQPKTIPPPPRFQFAAPRAQLPPVYLTAHHSAISEMIDPKSTTIPPSKRNLFPNEFDENRIKRMEARWKKLGINLDKINFNYGNSRQSQSEEIEQKTPKSNRFLNGAMPKYSTKSAEKNGNGKTVVVEQRVSHRPRINGPLLRSIDEEKPDEDTSFGSNFPPKSDESFGSGIGFESAQFGGNRFGSRSPSFPGEENTISEGDEEVDPDEEGEEEIEEEKTETKTEVKTDIPVPIKYPVMEGGVTPPSPGAYHSRTTPIYRHFQFTQQLAQRPRLHIRRPGEPRAEGIQSANVEDLPNLTPYMNNARHKYGYDKQPALQQIFPQQVMPRTMPPPMPVQEIRPSPPPTTTLPPFEQTEDTEDSGLGFGDSGIVGEGQNGESDAGVGGGAGFDAPSELPPELANIGFGLAGGNGIGLNVAPEEPKPTPKPKPQPKRPRQRKPPMQEVDKDEKDFVIPEDSGLRPVSPPKEFFEGATGSFGSGSGSPFLGGSGSFGGGGRQQKVKGAQGKKPKPKPQQPSSAFEQNGSDLFSGDSALMPSKGPSGDGYGLSVPDGEAVPPMVPAVSRGGAAAGIPPPEFQEFQSARTFFETTENPHTTVKPSALLNVLNRADQGFNQAITHFERGTPVEAAAIDILEVALGSQKLDSQAKLLGHVDRALGLDNLQRLQRWANTAGALDMLKEQVVKIAKNYQPPEDLLPTIPPQFEYLFKPTGR</sequence>
<feature type="compositionally biased region" description="Basic residues" evidence="1">
    <location>
        <begin position="457"/>
        <end position="466"/>
    </location>
</feature>
<feature type="compositionally biased region" description="Acidic residues" evidence="1">
    <location>
        <begin position="228"/>
        <end position="247"/>
    </location>
</feature>
<organism evidence="2 3">
    <name type="scientific">Mesorhabditis belari</name>
    <dbReference type="NCBI Taxonomy" id="2138241"/>
    <lineage>
        <taxon>Eukaryota</taxon>
        <taxon>Metazoa</taxon>
        <taxon>Ecdysozoa</taxon>
        <taxon>Nematoda</taxon>
        <taxon>Chromadorea</taxon>
        <taxon>Rhabditida</taxon>
        <taxon>Rhabditina</taxon>
        <taxon>Rhabditomorpha</taxon>
        <taxon>Rhabditoidea</taxon>
        <taxon>Rhabditidae</taxon>
        <taxon>Mesorhabditinae</taxon>
        <taxon>Mesorhabditis</taxon>
    </lineage>
</organism>